<dbReference type="PANTHER" id="PTHR34204:SF2">
    <property type="entry name" value="RNA-BINDING ASCH DOMAIN PROTEIN"/>
    <property type="match status" value="1"/>
</dbReference>
<evidence type="ECO:0000313" key="2">
    <source>
        <dbReference type="Proteomes" id="UP001293593"/>
    </source>
</evidence>
<comment type="caution">
    <text evidence="1">The sequence shown here is derived from an EMBL/GenBank/DDBJ whole genome shotgun (WGS) entry which is preliminary data.</text>
</comment>
<dbReference type="Proteomes" id="UP001293593">
    <property type="component" value="Unassembled WGS sequence"/>
</dbReference>
<reference evidence="1" key="1">
    <citation type="submission" date="2023-10" db="EMBL/GenBank/DDBJ databases">
        <title>Chromosome-level genome of the transformable northern wattle, Acacia crassicarpa.</title>
        <authorList>
            <person name="Massaro I."/>
            <person name="Sinha N.R."/>
            <person name="Poethig S."/>
            <person name="Leichty A.R."/>
        </authorList>
    </citation>
    <scope>NUCLEOTIDE SEQUENCE</scope>
    <source>
        <strain evidence="1">Acra3RX</strain>
        <tissue evidence="1">Leaf</tissue>
    </source>
</reference>
<accession>A0AAE1NB47</accession>
<keyword evidence="2" id="KW-1185">Reference proteome</keyword>
<gene>
    <name evidence="1" type="ORF">QN277_003130</name>
</gene>
<organism evidence="1 2">
    <name type="scientific">Acacia crassicarpa</name>
    <name type="common">northern wattle</name>
    <dbReference type="NCBI Taxonomy" id="499986"/>
    <lineage>
        <taxon>Eukaryota</taxon>
        <taxon>Viridiplantae</taxon>
        <taxon>Streptophyta</taxon>
        <taxon>Embryophyta</taxon>
        <taxon>Tracheophyta</taxon>
        <taxon>Spermatophyta</taxon>
        <taxon>Magnoliopsida</taxon>
        <taxon>eudicotyledons</taxon>
        <taxon>Gunneridae</taxon>
        <taxon>Pentapetalae</taxon>
        <taxon>rosids</taxon>
        <taxon>fabids</taxon>
        <taxon>Fabales</taxon>
        <taxon>Fabaceae</taxon>
        <taxon>Caesalpinioideae</taxon>
        <taxon>mimosoid clade</taxon>
        <taxon>Acacieae</taxon>
        <taxon>Acacia</taxon>
    </lineage>
</organism>
<evidence type="ECO:0000313" key="1">
    <source>
        <dbReference type="EMBL" id="KAK4286598.1"/>
    </source>
</evidence>
<dbReference type="PANTHER" id="PTHR34204">
    <property type="entry name" value="RNA-BINDING ASCH DOMAIN PROTEIN"/>
    <property type="match status" value="1"/>
</dbReference>
<dbReference type="EMBL" id="JAWXYG010000001">
    <property type="protein sequence ID" value="KAK4286598.1"/>
    <property type="molecule type" value="Genomic_DNA"/>
</dbReference>
<dbReference type="AlphaFoldDB" id="A0AAE1NB47"/>
<name>A0AAE1NB47_9FABA</name>
<sequence>MALQPYIYLASMISGLSYEGVQGLLGLIHTPGTISTALPPPRSTLLASFNMPYKPNIKSSALTHGARALAKHIYRSSNKFWGSLDGNDFNKNRLAVDVVNRLIEHCSWLNVHFVAPHGFLFEIRVANGYGARWMEDGKPYMQDGHSKGWIH</sequence>
<proteinExistence type="predicted"/>
<protein>
    <submittedName>
        <fullName evidence="1">Uncharacterized protein</fullName>
    </submittedName>
</protein>